<dbReference type="GO" id="GO:0051082">
    <property type="term" value="F:unfolded protein binding"/>
    <property type="evidence" value="ECO:0007669"/>
    <property type="project" value="InterPro"/>
</dbReference>
<dbReference type="GO" id="GO:0042128">
    <property type="term" value="P:nitrate assimilation"/>
    <property type="evidence" value="ECO:0007669"/>
    <property type="project" value="UniProtKB-KW"/>
</dbReference>
<dbReference type="EMBL" id="JMQA01000017">
    <property type="protein sequence ID" value="KFN10667.1"/>
    <property type="molecule type" value="Genomic_DNA"/>
</dbReference>
<evidence type="ECO:0000313" key="3">
    <source>
        <dbReference type="EMBL" id="MUG21511.1"/>
    </source>
</evidence>
<dbReference type="GO" id="GO:0051131">
    <property type="term" value="P:chaperone-mediated protein complex assembly"/>
    <property type="evidence" value="ECO:0007669"/>
    <property type="project" value="InterPro"/>
</dbReference>
<dbReference type="Gene3D" id="1.10.3480.10">
    <property type="entry name" value="TorD-like"/>
    <property type="match status" value="1"/>
</dbReference>
<evidence type="ECO:0000313" key="5">
    <source>
        <dbReference type="Proteomes" id="UP000442469"/>
    </source>
</evidence>
<comment type="caution">
    <text evidence="2">The sequence shown here is derived from an EMBL/GenBank/DDBJ whole genome shotgun (WGS) entry which is preliminary data.</text>
</comment>
<accession>A0A090ZJ85</accession>
<dbReference type="RefSeq" id="WP_036622766.1">
    <property type="nucleotide sequence ID" value="NZ_CP086393.1"/>
</dbReference>
<proteinExistence type="predicted"/>
<dbReference type="AlphaFoldDB" id="A0A090ZJ85"/>
<keyword evidence="1" id="KW-0534">Nitrate assimilation</keyword>
<sequence length="191" mass="22488">MIDLVKLHEYKEMFGFFAGQLAYPDKAAFRELREAEELNCPPAVREPIAAYRERMLLLSMDDIEEQYVQTFDFEKSSTLYMTYFKYEDSRERGQMLTALKGVYELYGLEMEGRELPDYLPVMCEFLYAAQWLNQEQAETAMQTLLTVLEDGTYKLMKSLEKQDSPYFYLIKGLRETFKLCLRQEVNASELG</sequence>
<dbReference type="GeneID" id="77007025"/>
<dbReference type="Proteomes" id="UP000029278">
    <property type="component" value="Unassembled WGS sequence"/>
</dbReference>
<dbReference type="PATRIC" id="fig|44252.3.peg.1104"/>
<evidence type="ECO:0000256" key="1">
    <source>
        <dbReference type="ARBA" id="ARBA00023063"/>
    </source>
</evidence>
<dbReference type="Proteomes" id="UP000442469">
    <property type="component" value="Unassembled WGS sequence"/>
</dbReference>
<dbReference type="PANTHER" id="PTHR43680:SF2">
    <property type="entry name" value="NITRATE REDUCTASE MOLYBDENUM COFACTOR ASSEMBLY CHAPERONE NARJ"/>
    <property type="match status" value="1"/>
</dbReference>
<dbReference type="STRING" id="44252.DJ90_4002"/>
<dbReference type="InterPro" id="IPR036411">
    <property type="entry name" value="TorD-like_sf"/>
</dbReference>
<dbReference type="GO" id="GO:0016530">
    <property type="term" value="F:metallochaperone activity"/>
    <property type="evidence" value="ECO:0007669"/>
    <property type="project" value="TreeGrafter"/>
</dbReference>
<protein>
    <submittedName>
        <fullName evidence="2">Nitrate reductase molybdenum cofactor assembly chaperone</fullName>
    </submittedName>
</protein>
<reference evidence="3 5" key="2">
    <citation type="submission" date="2019-11" db="EMBL/GenBank/DDBJ databases">
        <title>Draft genome sequences of five Paenibacillus species of dairy origin.</title>
        <authorList>
            <person name="Olajide A.M."/>
            <person name="Chen S."/>
            <person name="Lapointe G."/>
        </authorList>
    </citation>
    <scope>NUCLEOTIDE SEQUENCE [LARGE SCALE GENOMIC DNA]</scope>
    <source>
        <strain evidence="3 5">3CT49</strain>
    </source>
</reference>
<dbReference type="PANTHER" id="PTHR43680">
    <property type="entry name" value="NITRATE REDUCTASE MOLYBDENUM COFACTOR ASSEMBLY CHAPERONE"/>
    <property type="match status" value="1"/>
</dbReference>
<evidence type="ECO:0000313" key="4">
    <source>
        <dbReference type="Proteomes" id="UP000029278"/>
    </source>
</evidence>
<organism evidence="2 4">
    <name type="scientific">Paenibacillus macerans</name>
    <name type="common">Bacillus macerans</name>
    <dbReference type="NCBI Taxonomy" id="44252"/>
    <lineage>
        <taxon>Bacteria</taxon>
        <taxon>Bacillati</taxon>
        <taxon>Bacillota</taxon>
        <taxon>Bacilli</taxon>
        <taxon>Bacillales</taxon>
        <taxon>Paenibacillaceae</taxon>
        <taxon>Paenibacillus</taxon>
    </lineage>
</organism>
<dbReference type="InterPro" id="IPR003765">
    <property type="entry name" value="NO3_reductase_chaperone_NarJ"/>
</dbReference>
<name>A0A090ZJ85_PAEMA</name>
<gene>
    <name evidence="2" type="primary">narJ</name>
    <name evidence="2" type="ORF">DJ90_4002</name>
    <name evidence="3" type="ORF">GNQ08_03580</name>
</gene>
<dbReference type="InterPro" id="IPR020945">
    <property type="entry name" value="DMSO/NO3_reduct_chaperone"/>
</dbReference>
<reference evidence="2 4" key="1">
    <citation type="submission" date="2014-04" db="EMBL/GenBank/DDBJ databases">
        <authorList>
            <person name="Bishop-Lilly K.A."/>
            <person name="Broomall S.M."/>
            <person name="Chain P.S."/>
            <person name="Chertkov O."/>
            <person name="Coyne S.R."/>
            <person name="Daligault H.E."/>
            <person name="Davenport K.W."/>
            <person name="Erkkila T."/>
            <person name="Frey K.G."/>
            <person name="Gibbons H.S."/>
            <person name="Gu W."/>
            <person name="Jaissle J."/>
            <person name="Johnson S.L."/>
            <person name="Koroleva G.I."/>
            <person name="Ladner J.T."/>
            <person name="Lo C.-C."/>
            <person name="Minogue T.D."/>
            <person name="Munk C."/>
            <person name="Palacios G.F."/>
            <person name="Redden C.L."/>
            <person name="Rosenzweig C.N."/>
            <person name="Scholz M.B."/>
            <person name="Teshima H."/>
            <person name="Xu Y."/>
        </authorList>
    </citation>
    <scope>NUCLEOTIDE SEQUENCE [LARGE SCALE GENOMIC DNA]</scope>
    <source>
        <strain evidence="2 4">8244</strain>
    </source>
</reference>
<dbReference type="NCBIfam" id="TIGR00684">
    <property type="entry name" value="narJ"/>
    <property type="match status" value="1"/>
</dbReference>
<evidence type="ECO:0000313" key="2">
    <source>
        <dbReference type="EMBL" id="KFN10667.1"/>
    </source>
</evidence>
<keyword evidence="4" id="KW-1185">Reference proteome</keyword>
<dbReference type="EMBL" id="WNZZ01000002">
    <property type="protein sequence ID" value="MUG21511.1"/>
    <property type="molecule type" value="Genomic_DNA"/>
</dbReference>
<dbReference type="SUPFAM" id="SSF89155">
    <property type="entry name" value="TorD-like"/>
    <property type="match status" value="1"/>
</dbReference>
<dbReference type="OrthoDB" id="5296272at2"/>
<dbReference type="HOGENOM" id="CLU_084469_3_0_9"/>
<dbReference type="Pfam" id="PF02613">
    <property type="entry name" value="Nitrate_red_del"/>
    <property type="match status" value="1"/>
</dbReference>